<accession>A0A9Y2P6H6</accession>
<sequence length="173" mass="18683">MRARQKYRQIYWGAFAAALGVYVTMIVWTLPGISQSAGGLLPFDLRPMGYSADEARAFLSALGAEGHALYTGPQRLLDMAYPALLGFVLIGALRYFYAKGWLLTLLVFVALAGMGADYLENMRVALLLAGDTSDLAIAAASRSTVMKSVLTSVAMLAVLAGLIGATWRGWRRK</sequence>
<gene>
    <name evidence="2" type="ORF">QPJ95_11355</name>
</gene>
<feature type="transmembrane region" description="Helical" evidence="1">
    <location>
        <begin position="79"/>
        <end position="96"/>
    </location>
</feature>
<feature type="transmembrane region" description="Helical" evidence="1">
    <location>
        <begin position="149"/>
        <end position="170"/>
    </location>
</feature>
<keyword evidence="1" id="KW-0812">Transmembrane</keyword>
<evidence type="ECO:0000313" key="2">
    <source>
        <dbReference type="EMBL" id="WIY27449.1"/>
    </source>
</evidence>
<name>A0A9Y2P6H6_9RHOB</name>
<keyword evidence="1" id="KW-0472">Membrane</keyword>
<keyword evidence="3" id="KW-1185">Reference proteome</keyword>
<protein>
    <submittedName>
        <fullName evidence="2">Uncharacterized protein</fullName>
    </submittedName>
</protein>
<feature type="transmembrane region" description="Helical" evidence="1">
    <location>
        <begin position="101"/>
        <end position="119"/>
    </location>
</feature>
<proteinExistence type="predicted"/>
<keyword evidence="1" id="KW-1133">Transmembrane helix</keyword>
<dbReference type="RefSeq" id="WP_270919451.1">
    <property type="nucleotide sequence ID" value="NZ_CP127247.1"/>
</dbReference>
<dbReference type="Proteomes" id="UP001238334">
    <property type="component" value="Chromosome"/>
</dbReference>
<organism evidence="2 3">
    <name type="scientific">Parasedimentitalea psychrophila</name>
    <dbReference type="NCBI Taxonomy" id="2997337"/>
    <lineage>
        <taxon>Bacteria</taxon>
        <taxon>Pseudomonadati</taxon>
        <taxon>Pseudomonadota</taxon>
        <taxon>Alphaproteobacteria</taxon>
        <taxon>Rhodobacterales</taxon>
        <taxon>Paracoccaceae</taxon>
        <taxon>Parasedimentitalea</taxon>
    </lineage>
</organism>
<evidence type="ECO:0000256" key="1">
    <source>
        <dbReference type="SAM" id="Phobius"/>
    </source>
</evidence>
<feature type="transmembrane region" description="Helical" evidence="1">
    <location>
        <begin position="12"/>
        <end position="33"/>
    </location>
</feature>
<dbReference type="EMBL" id="CP127247">
    <property type="protein sequence ID" value="WIY27449.1"/>
    <property type="molecule type" value="Genomic_DNA"/>
</dbReference>
<reference evidence="2 3" key="1">
    <citation type="submission" date="2023-06" db="EMBL/GenBank/DDBJ databases">
        <title>Parasedimentitalea psychrophila sp. nov., a psychrophilic bacterium isolated from deep-sea sediment.</title>
        <authorList>
            <person name="Li A."/>
        </authorList>
    </citation>
    <scope>NUCLEOTIDE SEQUENCE [LARGE SCALE GENOMIC DNA]</scope>
    <source>
        <strain evidence="2 3">QS115</strain>
    </source>
</reference>
<evidence type="ECO:0000313" key="3">
    <source>
        <dbReference type="Proteomes" id="UP001238334"/>
    </source>
</evidence>
<dbReference type="AlphaFoldDB" id="A0A9Y2P6H6"/>
<dbReference type="KEGG" id="ppso:QPJ95_11355"/>